<feature type="compositionally biased region" description="Pro residues" evidence="11">
    <location>
        <begin position="813"/>
        <end position="826"/>
    </location>
</feature>
<dbReference type="GO" id="GO:0030133">
    <property type="term" value="C:transport vesicle"/>
    <property type="evidence" value="ECO:0007669"/>
    <property type="project" value="UniProtKB-SubCell"/>
</dbReference>
<dbReference type="GO" id="GO:0000145">
    <property type="term" value="C:exocyst"/>
    <property type="evidence" value="ECO:0007669"/>
    <property type="project" value="InterPro"/>
</dbReference>
<feature type="region of interest" description="Disordered" evidence="11">
    <location>
        <begin position="805"/>
        <end position="886"/>
    </location>
</feature>
<dbReference type="InterPro" id="IPR001849">
    <property type="entry name" value="PH_domain"/>
</dbReference>
<dbReference type="Pfam" id="PF25345">
    <property type="entry name" value="PH_EXO84"/>
    <property type="match status" value="1"/>
</dbReference>
<dbReference type="Gene3D" id="1.20.58.1220">
    <property type="entry name" value="Exo84p, C-terminal helical domain"/>
    <property type="match status" value="1"/>
</dbReference>
<dbReference type="GO" id="GO:0048471">
    <property type="term" value="C:perinuclear region of cytoplasm"/>
    <property type="evidence" value="ECO:0007669"/>
    <property type="project" value="UniProtKB-SubCell"/>
</dbReference>
<dbReference type="Pfam" id="PF08700">
    <property type="entry name" value="VPS51_Exo84_N"/>
    <property type="match status" value="1"/>
</dbReference>
<dbReference type="InterPro" id="IPR011993">
    <property type="entry name" value="PH-like_dom_sf"/>
</dbReference>
<feature type="region of interest" description="Disordered" evidence="11">
    <location>
        <begin position="1016"/>
        <end position="1064"/>
    </location>
</feature>
<dbReference type="GO" id="GO:0006887">
    <property type="term" value="P:exocytosis"/>
    <property type="evidence" value="ECO:0007669"/>
    <property type="project" value="UniProtKB-KW"/>
</dbReference>
<evidence type="ECO:0000313" key="13">
    <source>
        <dbReference type="EMBL" id="KNE70626.1"/>
    </source>
</evidence>
<evidence type="ECO:0000256" key="5">
    <source>
        <dbReference type="ARBA" id="ARBA00007210"/>
    </source>
</evidence>
<evidence type="ECO:0000256" key="9">
    <source>
        <dbReference type="ARBA" id="ARBA00022483"/>
    </source>
</evidence>
<sequence>MSDPNALSPVTTLRRNKSRMRTHAVAEARAQYGGAPDAPPLPTPPSLARSGSDRDQLGPALPALIPKKSDARQARGHRRDQSWAAKFGSGNWKSLVGGAPPSPTSEVGSSVSGMSGVPPPLRARQGSGFDSVASGRSGGSGGPGGGASAGGYVSGTDFEADAKRFFDERFQPEEYVRNTMHSNSEEGVRQFYRLLQTARETAAQNLKSNVYKNYAEFVVISKEIAQLETDMLVLRGLLSDLRSVHDHFRSTAGLDAPADTGSLDQSGAGSTMQLAATNGSAGVPWATDAPSTPQELQQQLQRLMDDVENASKALPPNPVRMLVYTGVLIELDASYRFKNTVQLYVLSDYLFVSAKRRRGLKSRYVADKCWAWSEVTVLDVRDTPDVSMAFKIVRNSSQFLFKCDAAADKKQWLHLLKRAIDTWGSSDTTGAAEQGATASPSGQDDDSIVGALSINSRTGPPKPSKEIEAKLSEQLDELDVLISSRDFDAAIQLIHVLQGHSQLPARIDQLASLLLRDLALPHGGKRHVQTTMRRLCDLGHTVPARTALLELRTRTLHDSARQLRFQGDLPRYVHELGTVLIQGVKKTAEWYEAVLPDPLQAAFLAEWATDHVKEFAEALVRQVGDESLKVVVACLDTSVTLVRSLDVVGLDLEFVFWDCVAAHVARAIEAFERQCAELLARSVIEDSFAPWRNDYHDGITKSMMQFCKTMLDFLNFTKFFQVIPMFQLQLVGCVTGLSEAFFNWLTTIFNEKPLDKDQKQAILTSCEFLARIFLPKVVHQLEKTFQYRLPALAAVSKTMHSTVAQIKAASDPAPRPTLPPAPPEPAAAPAAAAATTNDSPPSSASGTLSRSLSRSGGALPVDAAPVARPRRPTRDRSMRRPARSASGSMFNLAHLADDAQAEIDLDMLSPSPSVRALVASNPAASTVEQVLTTALATSVPTGTALSVARVTQLVLDIHYLLKSLPPQALTDAASNAAQDLCERALRAYLAVGDAGLLKSGEWYEERVDTAIREARVARTSPSMARRQHRRVPSSGSRSRTGSAGGSNPGSATASSASLNVPGAR</sequence>
<keyword evidence="8" id="KW-0813">Transport</keyword>
<comment type="subcellular location">
    <subcellularLocation>
        <location evidence="4">Cell projection</location>
        <location evidence="4">Growth cone</location>
    </subcellularLocation>
    <subcellularLocation>
        <location evidence="3">Cytoplasm</location>
        <location evidence="3">Perinuclear region</location>
    </subcellularLocation>
    <subcellularLocation>
        <location evidence="2">Cytoplasmic vesicle</location>
        <location evidence="2">Secretory vesicle</location>
    </subcellularLocation>
</comment>
<protein>
    <recommendedName>
        <fullName evidence="6">Exocyst complex component 8</fullName>
    </recommendedName>
    <alternativeName>
        <fullName evidence="7">Exocyst complex component EXO84</fullName>
    </alternativeName>
</protein>
<dbReference type="InterPro" id="IPR016159">
    <property type="entry name" value="Cullin_repeat-like_dom_sf"/>
</dbReference>
<feature type="compositionally biased region" description="Low complexity" evidence="11">
    <location>
        <begin position="827"/>
        <end position="867"/>
    </location>
</feature>
<evidence type="ECO:0000256" key="6">
    <source>
        <dbReference type="ARBA" id="ARBA00017509"/>
    </source>
</evidence>
<dbReference type="Pfam" id="PF16528">
    <property type="entry name" value="Exo84_C"/>
    <property type="match status" value="1"/>
</dbReference>
<feature type="compositionally biased region" description="Polar residues" evidence="11">
    <location>
        <begin position="1048"/>
        <end position="1058"/>
    </location>
</feature>
<gene>
    <name evidence="13" type="ORF">AMAG_15382</name>
</gene>
<dbReference type="SUPFAM" id="SSF50729">
    <property type="entry name" value="PH domain-like"/>
    <property type="match status" value="1"/>
</dbReference>
<feature type="compositionally biased region" description="Polar residues" evidence="11">
    <location>
        <begin position="428"/>
        <end position="442"/>
    </location>
</feature>
<dbReference type="InterPro" id="IPR032403">
    <property type="entry name" value="Exo84_C"/>
</dbReference>
<feature type="compositionally biased region" description="Low complexity" evidence="11">
    <location>
        <begin position="1032"/>
        <end position="1041"/>
    </location>
</feature>
<evidence type="ECO:0000256" key="10">
    <source>
        <dbReference type="ARBA" id="ARBA00022927"/>
    </source>
</evidence>
<feature type="region of interest" description="Disordered" evidence="11">
    <location>
        <begin position="1"/>
        <end position="150"/>
    </location>
</feature>
<evidence type="ECO:0000256" key="1">
    <source>
        <dbReference type="ARBA" id="ARBA00002660"/>
    </source>
</evidence>
<organism evidence="13 14">
    <name type="scientific">Allomyces macrogynus (strain ATCC 38327)</name>
    <name type="common">Allomyces javanicus var. macrogynus</name>
    <dbReference type="NCBI Taxonomy" id="578462"/>
    <lineage>
        <taxon>Eukaryota</taxon>
        <taxon>Fungi</taxon>
        <taxon>Fungi incertae sedis</taxon>
        <taxon>Blastocladiomycota</taxon>
        <taxon>Blastocladiomycetes</taxon>
        <taxon>Blastocladiales</taxon>
        <taxon>Blastocladiaceae</taxon>
        <taxon>Allomyces</taxon>
    </lineage>
</organism>
<evidence type="ECO:0000259" key="12">
    <source>
        <dbReference type="PROSITE" id="PS50003"/>
    </source>
</evidence>
<dbReference type="PANTHER" id="PTHR21426:SF12">
    <property type="entry name" value="EXOCYST COMPLEX COMPONENT 8"/>
    <property type="match status" value="1"/>
</dbReference>
<accession>A0A0L0T7F5</accession>
<evidence type="ECO:0000256" key="2">
    <source>
        <dbReference type="ARBA" id="ARBA00004398"/>
    </source>
</evidence>
<feature type="compositionally biased region" description="Low complexity" evidence="11">
    <location>
        <begin position="105"/>
        <end position="116"/>
    </location>
</feature>
<evidence type="ECO:0000256" key="8">
    <source>
        <dbReference type="ARBA" id="ARBA00022448"/>
    </source>
</evidence>
<dbReference type="PANTHER" id="PTHR21426">
    <property type="entry name" value="EXOCYST COMPLEX COMPONENT 8"/>
    <property type="match status" value="1"/>
</dbReference>
<dbReference type="InterPro" id="IPR042560">
    <property type="entry name" value="Exo84_C_2"/>
</dbReference>
<dbReference type="STRING" id="578462.A0A0L0T7F5"/>
<feature type="domain" description="PH" evidence="12">
    <location>
        <begin position="390"/>
        <end position="421"/>
    </location>
</feature>
<comment type="similarity">
    <text evidence="5">Belongs to the EXO84 family.</text>
</comment>
<dbReference type="SUPFAM" id="SSF74788">
    <property type="entry name" value="Cullin repeat-like"/>
    <property type="match status" value="1"/>
</dbReference>
<dbReference type="GO" id="GO:0015031">
    <property type="term" value="P:protein transport"/>
    <property type="evidence" value="ECO:0007669"/>
    <property type="project" value="UniProtKB-KW"/>
</dbReference>
<evidence type="ECO:0000256" key="7">
    <source>
        <dbReference type="ARBA" id="ARBA00021269"/>
    </source>
</evidence>
<evidence type="ECO:0000313" key="14">
    <source>
        <dbReference type="Proteomes" id="UP000054350"/>
    </source>
</evidence>
<dbReference type="EMBL" id="GG745367">
    <property type="protein sequence ID" value="KNE70626.1"/>
    <property type="molecule type" value="Genomic_DNA"/>
</dbReference>
<dbReference type="Proteomes" id="UP000054350">
    <property type="component" value="Unassembled WGS sequence"/>
</dbReference>
<reference evidence="14" key="2">
    <citation type="submission" date="2009-11" db="EMBL/GenBank/DDBJ databases">
        <title>The Genome Sequence of Allomyces macrogynus strain ATCC 38327.</title>
        <authorList>
            <consortium name="The Broad Institute Genome Sequencing Platform"/>
            <person name="Russ C."/>
            <person name="Cuomo C."/>
            <person name="Shea T."/>
            <person name="Young S.K."/>
            <person name="Zeng Q."/>
            <person name="Koehrsen M."/>
            <person name="Haas B."/>
            <person name="Borodovsky M."/>
            <person name="Guigo R."/>
            <person name="Alvarado L."/>
            <person name="Berlin A."/>
            <person name="Borenstein D."/>
            <person name="Chen Z."/>
            <person name="Engels R."/>
            <person name="Freedman E."/>
            <person name="Gellesch M."/>
            <person name="Goldberg J."/>
            <person name="Griggs A."/>
            <person name="Gujja S."/>
            <person name="Heiman D."/>
            <person name="Hepburn T."/>
            <person name="Howarth C."/>
            <person name="Jen D."/>
            <person name="Larson L."/>
            <person name="Lewis B."/>
            <person name="Mehta T."/>
            <person name="Park D."/>
            <person name="Pearson M."/>
            <person name="Roberts A."/>
            <person name="Saif S."/>
            <person name="Shenoy N."/>
            <person name="Sisk P."/>
            <person name="Stolte C."/>
            <person name="Sykes S."/>
            <person name="Walk T."/>
            <person name="White J."/>
            <person name="Yandava C."/>
            <person name="Burger G."/>
            <person name="Gray M.W."/>
            <person name="Holland P.W.H."/>
            <person name="King N."/>
            <person name="Lang F.B.F."/>
            <person name="Roger A.J."/>
            <person name="Ruiz-Trillo I."/>
            <person name="Lander E."/>
            <person name="Nusbaum C."/>
        </authorList>
    </citation>
    <scope>NUCLEOTIDE SEQUENCE [LARGE SCALE GENOMIC DNA]</scope>
    <source>
        <strain evidence="14">ATCC 38327</strain>
    </source>
</reference>
<dbReference type="InterPro" id="IPR033961">
    <property type="entry name" value="Exo84"/>
</dbReference>
<keyword evidence="9" id="KW-0268">Exocytosis</keyword>
<proteinExistence type="inferred from homology"/>
<dbReference type="PROSITE" id="PS50003">
    <property type="entry name" value="PH_DOMAIN"/>
    <property type="match status" value="1"/>
</dbReference>
<name>A0A0L0T7F5_ALLM3</name>
<comment type="function">
    <text evidence="1">Component of the exocyst complex involved in the docking of exocytic vesicles with fusion sites on the plasma membrane.</text>
</comment>
<keyword evidence="14" id="KW-1185">Reference proteome</keyword>
<evidence type="ECO:0000256" key="11">
    <source>
        <dbReference type="SAM" id="MobiDB-lite"/>
    </source>
</evidence>
<dbReference type="GO" id="GO:0006893">
    <property type="term" value="P:Golgi to plasma membrane transport"/>
    <property type="evidence" value="ECO:0007669"/>
    <property type="project" value="TreeGrafter"/>
</dbReference>
<feature type="region of interest" description="Disordered" evidence="11">
    <location>
        <begin position="428"/>
        <end position="465"/>
    </location>
</feature>
<dbReference type="VEuPathDB" id="FungiDB:AMAG_15382"/>
<dbReference type="Gene3D" id="2.30.29.30">
    <property type="entry name" value="Pleckstrin-homology domain (PH domain)/Phosphotyrosine-binding domain (PTB)"/>
    <property type="match status" value="1"/>
</dbReference>
<dbReference type="OrthoDB" id="642193at2759"/>
<evidence type="ECO:0000256" key="4">
    <source>
        <dbReference type="ARBA" id="ARBA00004624"/>
    </source>
</evidence>
<dbReference type="AlphaFoldDB" id="A0A0L0T7F5"/>
<reference evidence="13 14" key="1">
    <citation type="submission" date="2009-11" db="EMBL/GenBank/DDBJ databases">
        <title>Annotation of Allomyces macrogynus ATCC 38327.</title>
        <authorList>
            <consortium name="The Broad Institute Genome Sequencing Platform"/>
            <person name="Russ C."/>
            <person name="Cuomo C."/>
            <person name="Burger G."/>
            <person name="Gray M.W."/>
            <person name="Holland P.W.H."/>
            <person name="King N."/>
            <person name="Lang F.B.F."/>
            <person name="Roger A.J."/>
            <person name="Ruiz-Trillo I."/>
            <person name="Young S.K."/>
            <person name="Zeng Q."/>
            <person name="Gargeya S."/>
            <person name="Fitzgerald M."/>
            <person name="Haas B."/>
            <person name="Abouelleil A."/>
            <person name="Alvarado L."/>
            <person name="Arachchi H.M."/>
            <person name="Berlin A."/>
            <person name="Chapman S.B."/>
            <person name="Gearin G."/>
            <person name="Goldberg J."/>
            <person name="Griggs A."/>
            <person name="Gujja S."/>
            <person name="Hansen M."/>
            <person name="Heiman D."/>
            <person name="Howarth C."/>
            <person name="Larimer J."/>
            <person name="Lui A."/>
            <person name="MacDonald P.J.P."/>
            <person name="McCowen C."/>
            <person name="Montmayeur A."/>
            <person name="Murphy C."/>
            <person name="Neiman D."/>
            <person name="Pearson M."/>
            <person name="Priest M."/>
            <person name="Roberts A."/>
            <person name="Saif S."/>
            <person name="Shea T."/>
            <person name="Sisk P."/>
            <person name="Stolte C."/>
            <person name="Sykes S."/>
            <person name="Wortman J."/>
            <person name="Nusbaum C."/>
            <person name="Birren B."/>
        </authorList>
    </citation>
    <scope>NUCLEOTIDE SEQUENCE [LARGE SCALE GENOMIC DNA]</scope>
    <source>
        <strain evidence="13 14">ATCC 38327</strain>
    </source>
</reference>
<keyword evidence="10" id="KW-0653">Protein transport</keyword>
<feature type="compositionally biased region" description="Gly residues" evidence="11">
    <location>
        <begin position="136"/>
        <end position="150"/>
    </location>
</feature>
<dbReference type="eggNOG" id="KOG2215">
    <property type="taxonomic scope" value="Eukaryota"/>
</dbReference>
<evidence type="ECO:0000256" key="3">
    <source>
        <dbReference type="ARBA" id="ARBA00004556"/>
    </source>
</evidence>